<proteinExistence type="predicted"/>
<dbReference type="Proteomes" id="UP000708347">
    <property type="component" value="Unassembled WGS sequence"/>
</dbReference>
<keyword evidence="3" id="KW-1185">Reference proteome</keyword>
<protein>
    <submittedName>
        <fullName evidence="2">AhpC/TSA family protein</fullName>
    </submittedName>
</protein>
<sequence length="179" mass="19220">MPIDVGSAFPVDVVVQAPRGPVSIGKLAGTGPLIVAFHRMWCPFCQQAARELLAAKAQFDALGAKVVIVYRENADTVQRSCAERGISFDCLSDSERKLEQAADVERFSLRRYLSFSPAKAVRALRSGSRIGAGADFLQGRGTFVIDRTGRVAYAHRGVNAADIPSIGEILDAVRALTEG</sequence>
<dbReference type="Pfam" id="PF00578">
    <property type="entry name" value="AhpC-TSA"/>
    <property type="match status" value="1"/>
</dbReference>
<dbReference type="PROSITE" id="PS51352">
    <property type="entry name" value="THIOREDOXIN_2"/>
    <property type="match status" value="1"/>
</dbReference>
<reference evidence="2 3" key="1">
    <citation type="submission" date="2019-05" db="EMBL/GenBank/DDBJ databases">
        <title>Mycolicibacterium sphagni ENV482 genome assembly.</title>
        <authorList>
            <person name="Chen W."/>
            <person name="Faulkner N.W."/>
            <person name="Hyman M.R."/>
        </authorList>
    </citation>
    <scope>NUCLEOTIDE SEQUENCE [LARGE SCALE GENOMIC DNA]</scope>
    <source>
        <strain evidence="2 3">ENV482</strain>
    </source>
</reference>
<dbReference type="EMBL" id="VBSB01000015">
    <property type="protein sequence ID" value="NTY62377.1"/>
    <property type="molecule type" value="Genomic_DNA"/>
</dbReference>
<organism evidence="2 3">
    <name type="scientific">Mycolicibacterium sphagni</name>
    <dbReference type="NCBI Taxonomy" id="1786"/>
    <lineage>
        <taxon>Bacteria</taxon>
        <taxon>Bacillati</taxon>
        <taxon>Actinomycetota</taxon>
        <taxon>Actinomycetes</taxon>
        <taxon>Mycobacteriales</taxon>
        <taxon>Mycobacteriaceae</taxon>
        <taxon>Mycolicibacterium</taxon>
    </lineage>
</organism>
<evidence type="ECO:0000313" key="2">
    <source>
        <dbReference type="EMBL" id="NTY62377.1"/>
    </source>
</evidence>
<evidence type="ECO:0000259" key="1">
    <source>
        <dbReference type="PROSITE" id="PS51352"/>
    </source>
</evidence>
<dbReference type="RefSeq" id="WP_240163525.1">
    <property type="nucleotide sequence ID" value="NZ_VBSB01000015.1"/>
</dbReference>
<dbReference type="InterPro" id="IPR036249">
    <property type="entry name" value="Thioredoxin-like_sf"/>
</dbReference>
<gene>
    <name evidence="2" type="ORF">FEG63_22830</name>
</gene>
<dbReference type="InterPro" id="IPR013766">
    <property type="entry name" value="Thioredoxin_domain"/>
</dbReference>
<name>A0ABX2K077_9MYCO</name>
<dbReference type="Gene3D" id="3.40.30.10">
    <property type="entry name" value="Glutaredoxin"/>
    <property type="match status" value="1"/>
</dbReference>
<dbReference type="SUPFAM" id="SSF52833">
    <property type="entry name" value="Thioredoxin-like"/>
    <property type="match status" value="1"/>
</dbReference>
<dbReference type="InterPro" id="IPR000866">
    <property type="entry name" value="AhpC/TSA"/>
</dbReference>
<accession>A0ABX2K077</accession>
<evidence type="ECO:0000313" key="3">
    <source>
        <dbReference type="Proteomes" id="UP000708347"/>
    </source>
</evidence>
<feature type="domain" description="Thioredoxin" evidence="1">
    <location>
        <begin position="3"/>
        <end position="178"/>
    </location>
</feature>
<comment type="caution">
    <text evidence="2">The sequence shown here is derived from an EMBL/GenBank/DDBJ whole genome shotgun (WGS) entry which is preliminary data.</text>
</comment>
<dbReference type="CDD" id="cd02970">
    <property type="entry name" value="PRX_like2"/>
    <property type="match status" value="1"/>
</dbReference>